<gene>
    <name evidence="1" type="ORF">GT409_05540</name>
</gene>
<name>A0A6P1M4F4_9BACT</name>
<evidence type="ECO:0000313" key="1">
    <source>
        <dbReference type="EMBL" id="QHI68932.1"/>
    </source>
</evidence>
<dbReference type="AlphaFoldDB" id="A0A6P1M4F4"/>
<dbReference type="NCBIfam" id="TIGR04256">
    <property type="entry name" value="GxxExxY"/>
    <property type="match status" value="1"/>
</dbReference>
<evidence type="ECO:0000313" key="2">
    <source>
        <dbReference type="Proteomes" id="UP000464954"/>
    </source>
</evidence>
<sequence>MMGKKLIHEELSKEIIGAAMEVLNELKPGLDEKLYENALVIELERRGHKVSQQKNFSVHYKGQFIGRLVPDLIVDDLVIVDPKVVTAFNENHTAQMVGYLAKTKLRLALLINFKYARLQWKRVVREHE</sequence>
<proteinExistence type="predicted"/>
<accession>A0A6P1M4F4</accession>
<protein>
    <submittedName>
        <fullName evidence="1">GxxExxY protein</fullName>
    </submittedName>
</protein>
<reference evidence="1 2" key="1">
    <citation type="submission" date="2020-01" db="EMBL/GenBank/DDBJ databases">
        <title>Ponticoccus aerotolerans gen. nov., sp. nov., an anaerobic bacterium and proposal of Ponticoccusceae fam. nov., Ponticoccusles ord. nov. and Ponticoccuse classis nov. in the phylum Kiritimatiellaeota.</title>
        <authorList>
            <person name="Zhou L.Y."/>
            <person name="Du Z.J."/>
        </authorList>
    </citation>
    <scope>NUCLEOTIDE SEQUENCE [LARGE SCALE GENOMIC DNA]</scope>
    <source>
        <strain evidence="1 2">S-5007</strain>
    </source>
</reference>
<dbReference type="KEGG" id="taer:GT409_05540"/>
<keyword evidence="2" id="KW-1185">Reference proteome</keyword>
<dbReference type="RefSeq" id="WP_160627735.1">
    <property type="nucleotide sequence ID" value="NZ_CP047593.1"/>
</dbReference>
<dbReference type="InterPro" id="IPR026350">
    <property type="entry name" value="GxxExxY"/>
</dbReference>
<dbReference type="EMBL" id="CP047593">
    <property type="protein sequence ID" value="QHI68932.1"/>
    <property type="molecule type" value="Genomic_DNA"/>
</dbReference>
<dbReference type="Pfam" id="PF13366">
    <property type="entry name" value="PDDEXK_3"/>
    <property type="match status" value="1"/>
</dbReference>
<dbReference type="Proteomes" id="UP000464954">
    <property type="component" value="Chromosome"/>
</dbReference>
<organism evidence="1 2">
    <name type="scientific">Tichowtungia aerotolerans</name>
    <dbReference type="NCBI Taxonomy" id="2697043"/>
    <lineage>
        <taxon>Bacteria</taxon>
        <taxon>Pseudomonadati</taxon>
        <taxon>Kiritimatiellota</taxon>
        <taxon>Tichowtungiia</taxon>
        <taxon>Tichowtungiales</taxon>
        <taxon>Tichowtungiaceae</taxon>
        <taxon>Tichowtungia</taxon>
    </lineage>
</organism>